<organism evidence="7 8">
    <name type="scientific">Arthrobacter methylotrophus</name>
    <dbReference type="NCBI Taxonomy" id="121291"/>
    <lineage>
        <taxon>Bacteria</taxon>
        <taxon>Bacillati</taxon>
        <taxon>Actinomycetota</taxon>
        <taxon>Actinomycetes</taxon>
        <taxon>Micrococcales</taxon>
        <taxon>Micrococcaceae</taxon>
        <taxon>Arthrobacter</taxon>
    </lineage>
</organism>
<dbReference type="Proteomes" id="UP001589536">
    <property type="component" value="Unassembled WGS sequence"/>
</dbReference>
<dbReference type="SUPFAM" id="SSF48498">
    <property type="entry name" value="Tetracyclin repressor-like, C-terminal domain"/>
    <property type="match status" value="1"/>
</dbReference>
<dbReference type="Gene3D" id="1.10.357.10">
    <property type="entry name" value="Tetracycline Repressor, domain 2"/>
    <property type="match status" value="1"/>
</dbReference>
<evidence type="ECO:0000256" key="5">
    <source>
        <dbReference type="SAM" id="MobiDB-lite"/>
    </source>
</evidence>
<feature type="region of interest" description="Disordered" evidence="5">
    <location>
        <begin position="239"/>
        <end position="262"/>
    </location>
</feature>
<dbReference type="PANTHER" id="PTHR47506:SF3">
    <property type="entry name" value="HTH-TYPE TRANSCRIPTIONAL REGULATOR LMRA"/>
    <property type="match status" value="1"/>
</dbReference>
<accession>A0ABV5UKV0</accession>
<reference evidence="7 8" key="1">
    <citation type="submission" date="2024-09" db="EMBL/GenBank/DDBJ databases">
        <authorList>
            <person name="Sun Q."/>
            <person name="Mori K."/>
        </authorList>
    </citation>
    <scope>NUCLEOTIDE SEQUENCE [LARGE SCALE GENOMIC DNA]</scope>
    <source>
        <strain evidence="7 8">JCM 13519</strain>
    </source>
</reference>
<feature type="DNA-binding region" description="H-T-H motif" evidence="4">
    <location>
        <begin position="59"/>
        <end position="78"/>
    </location>
</feature>
<dbReference type="RefSeq" id="WP_345047615.1">
    <property type="nucleotide sequence ID" value="NZ_BAABED010000001.1"/>
</dbReference>
<feature type="domain" description="HTH tetR-type" evidence="6">
    <location>
        <begin position="36"/>
        <end position="96"/>
    </location>
</feature>
<keyword evidence="3" id="KW-0804">Transcription</keyword>
<keyword evidence="1" id="KW-0805">Transcription regulation</keyword>
<keyword evidence="2 4" id="KW-0238">DNA-binding</keyword>
<evidence type="ECO:0000256" key="4">
    <source>
        <dbReference type="PROSITE-ProRule" id="PRU00335"/>
    </source>
</evidence>
<evidence type="ECO:0000313" key="8">
    <source>
        <dbReference type="Proteomes" id="UP001589536"/>
    </source>
</evidence>
<dbReference type="InterPro" id="IPR009057">
    <property type="entry name" value="Homeodomain-like_sf"/>
</dbReference>
<evidence type="ECO:0000313" key="7">
    <source>
        <dbReference type="EMBL" id="MFB9713152.1"/>
    </source>
</evidence>
<proteinExistence type="predicted"/>
<dbReference type="EMBL" id="JBHMBH010000008">
    <property type="protein sequence ID" value="MFB9713152.1"/>
    <property type="molecule type" value="Genomic_DNA"/>
</dbReference>
<protein>
    <recommendedName>
        <fullName evidence="6">HTH tetR-type domain-containing protein</fullName>
    </recommendedName>
</protein>
<evidence type="ECO:0000256" key="1">
    <source>
        <dbReference type="ARBA" id="ARBA00023015"/>
    </source>
</evidence>
<dbReference type="InterPro" id="IPR036271">
    <property type="entry name" value="Tet_transcr_reg_TetR-rel_C_sf"/>
</dbReference>
<dbReference type="SUPFAM" id="SSF46689">
    <property type="entry name" value="Homeodomain-like"/>
    <property type="match status" value="1"/>
</dbReference>
<dbReference type="InterPro" id="IPR001647">
    <property type="entry name" value="HTH_TetR"/>
</dbReference>
<comment type="caution">
    <text evidence="7">The sequence shown here is derived from an EMBL/GenBank/DDBJ whole genome shotgun (WGS) entry which is preliminary data.</text>
</comment>
<gene>
    <name evidence="7" type="ORF">ACFFPI_03165</name>
</gene>
<dbReference type="PROSITE" id="PS50977">
    <property type="entry name" value="HTH_TETR_2"/>
    <property type="match status" value="1"/>
</dbReference>
<sequence>MDVVLMGKLIRLLTRTAMMAGDQIRTPPLSGGPQDDDKRARVLDTAITHFAATGFATPGLAEIARTAGVATDDILALFGDEEGLRRACDDHVLEAVVGWAREKATLEGMREVMRSYQADPRNYQAQMAYLGRVVVENTPAAPRFIDVLVDESEAIIRAGIRDGTMRPSDDPRALAVLTATTVLGLITMAPHIERALGLPASQQQMLLRLALPALEIYTHGLYTNDSYLTLVRGAVSALQQTQQEEQTPGTGSPKAPSQADSS</sequence>
<evidence type="ECO:0000256" key="2">
    <source>
        <dbReference type="ARBA" id="ARBA00023125"/>
    </source>
</evidence>
<dbReference type="Pfam" id="PF17933">
    <property type="entry name" value="TetR_C_25"/>
    <property type="match status" value="1"/>
</dbReference>
<evidence type="ECO:0000259" key="6">
    <source>
        <dbReference type="PROSITE" id="PS50977"/>
    </source>
</evidence>
<evidence type="ECO:0000256" key="3">
    <source>
        <dbReference type="ARBA" id="ARBA00023163"/>
    </source>
</evidence>
<name>A0ABV5UKV0_9MICC</name>
<dbReference type="InterPro" id="IPR041484">
    <property type="entry name" value="TetR_C_25"/>
</dbReference>
<dbReference type="PANTHER" id="PTHR47506">
    <property type="entry name" value="TRANSCRIPTIONAL REGULATORY PROTEIN"/>
    <property type="match status" value="1"/>
</dbReference>
<keyword evidence="8" id="KW-1185">Reference proteome</keyword>